<reference evidence="4" key="2">
    <citation type="submission" date="2012-11" db="EMBL/GenBank/DDBJ databases">
        <authorList>
            <person name="Kuo A."/>
            <person name="Curtis B.A."/>
            <person name="Tanifuji G."/>
            <person name="Burki F."/>
            <person name="Gruber A."/>
            <person name="Irimia M."/>
            <person name="Maruyama S."/>
            <person name="Arias M.C."/>
            <person name="Ball S.G."/>
            <person name="Gile G.H."/>
            <person name="Hirakawa Y."/>
            <person name="Hopkins J.F."/>
            <person name="Rensing S.A."/>
            <person name="Schmutz J."/>
            <person name="Symeonidi A."/>
            <person name="Elias M."/>
            <person name="Eveleigh R.J."/>
            <person name="Herman E.K."/>
            <person name="Klute M.J."/>
            <person name="Nakayama T."/>
            <person name="Obornik M."/>
            <person name="Reyes-Prieto A."/>
            <person name="Armbrust E.V."/>
            <person name="Aves S.J."/>
            <person name="Beiko R.G."/>
            <person name="Coutinho P."/>
            <person name="Dacks J.B."/>
            <person name="Durnford D.G."/>
            <person name="Fast N.M."/>
            <person name="Green B.R."/>
            <person name="Grisdale C."/>
            <person name="Hempe F."/>
            <person name="Henrissat B."/>
            <person name="Hoppner M.P."/>
            <person name="Ishida K.-I."/>
            <person name="Kim E."/>
            <person name="Koreny L."/>
            <person name="Kroth P.G."/>
            <person name="Liu Y."/>
            <person name="Malik S.-B."/>
            <person name="Maier U.G."/>
            <person name="McRose D."/>
            <person name="Mock T."/>
            <person name="Neilson J.A."/>
            <person name="Onodera N.T."/>
            <person name="Poole A.M."/>
            <person name="Pritham E.J."/>
            <person name="Richards T.A."/>
            <person name="Rocap G."/>
            <person name="Roy S.W."/>
            <person name="Sarai C."/>
            <person name="Schaack S."/>
            <person name="Shirato S."/>
            <person name="Slamovits C.H."/>
            <person name="Spencer D.F."/>
            <person name="Suzuki S."/>
            <person name="Worden A.Z."/>
            <person name="Zauner S."/>
            <person name="Barry K."/>
            <person name="Bell C."/>
            <person name="Bharti A.K."/>
            <person name="Crow J.A."/>
            <person name="Grimwood J."/>
            <person name="Kramer R."/>
            <person name="Lindquist E."/>
            <person name="Lucas S."/>
            <person name="Salamov A."/>
            <person name="McFadden G.I."/>
            <person name="Lane C.E."/>
            <person name="Keeling P.J."/>
            <person name="Gray M.W."/>
            <person name="Grigoriev I.V."/>
            <person name="Archibald J.M."/>
        </authorList>
    </citation>
    <scope>NUCLEOTIDE SEQUENCE</scope>
    <source>
        <strain evidence="4">CCMP2712</strain>
    </source>
</reference>
<dbReference type="PaxDb" id="55529-EKX50625"/>
<dbReference type="KEGG" id="gtt:GUITHDRAFT_103847"/>
<feature type="compositionally biased region" description="Polar residues" evidence="1">
    <location>
        <begin position="138"/>
        <end position="150"/>
    </location>
</feature>
<feature type="region of interest" description="Disordered" evidence="1">
    <location>
        <begin position="137"/>
        <end position="159"/>
    </location>
</feature>
<dbReference type="RefSeq" id="XP_005837605.1">
    <property type="nucleotide sequence ID" value="XM_005837548.1"/>
</dbReference>
<dbReference type="EnsemblProtists" id="EKX50625">
    <property type="protein sequence ID" value="EKX50625"/>
    <property type="gene ID" value="GUITHDRAFT_103847"/>
</dbReference>
<organism evidence="2">
    <name type="scientific">Guillardia theta (strain CCMP2712)</name>
    <name type="common">Cryptophyte</name>
    <dbReference type="NCBI Taxonomy" id="905079"/>
    <lineage>
        <taxon>Eukaryota</taxon>
        <taxon>Cryptophyceae</taxon>
        <taxon>Pyrenomonadales</taxon>
        <taxon>Geminigeraceae</taxon>
        <taxon>Guillardia</taxon>
    </lineage>
</organism>
<dbReference type="GeneID" id="17307276"/>
<evidence type="ECO:0000313" key="3">
    <source>
        <dbReference type="EnsemblProtists" id="EKX50625"/>
    </source>
</evidence>
<dbReference type="HOGENOM" id="CLU_1051483_0_0_1"/>
<evidence type="ECO:0000256" key="1">
    <source>
        <dbReference type="SAM" id="MobiDB-lite"/>
    </source>
</evidence>
<keyword evidence="4" id="KW-1185">Reference proteome</keyword>
<dbReference type="EMBL" id="JH992978">
    <property type="protein sequence ID" value="EKX50625.1"/>
    <property type="molecule type" value="Genomic_DNA"/>
</dbReference>
<dbReference type="Proteomes" id="UP000011087">
    <property type="component" value="Unassembled WGS sequence"/>
</dbReference>
<protein>
    <submittedName>
        <fullName evidence="2 3">Uncharacterized protein</fullName>
    </submittedName>
</protein>
<gene>
    <name evidence="2" type="ORF">GUITHDRAFT_103847</name>
</gene>
<evidence type="ECO:0000313" key="4">
    <source>
        <dbReference type="Proteomes" id="UP000011087"/>
    </source>
</evidence>
<evidence type="ECO:0000313" key="2">
    <source>
        <dbReference type="EMBL" id="EKX50625.1"/>
    </source>
</evidence>
<proteinExistence type="predicted"/>
<dbReference type="AlphaFoldDB" id="L1JR05"/>
<feature type="compositionally biased region" description="Basic and acidic residues" evidence="1">
    <location>
        <begin position="31"/>
        <end position="50"/>
    </location>
</feature>
<reference evidence="2 4" key="1">
    <citation type="journal article" date="2012" name="Nature">
        <title>Algal genomes reveal evolutionary mosaicism and the fate of nucleomorphs.</title>
        <authorList>
            <consortium name="DOE Joint Genome Institute"/>
            <person name="Curtis B.A."/>
            <person name="Tanifuji G."/>
            <person name="Burki F."/>
            <person name="Gruber A."/>
            <person name="Irimia M."/>
            <person name="Maruyama S."/>
            <person name="Arias M.C."/>
            <person name="Ball S.G."/>
            <person name="Gile G.H."/>
            <person name="Hirakawa Y."/>
            <person name="Hopkins J.F."/>
            <person name="Kuo A."/>
            <person name="Rensing S.A."/>
            <person name="Schmutz J."/>
            <person name="Symeonidi A."/>
            <person name="Elias M."/>
            <person name="Eveleigh R.J."/>
            <person name="Herman E.K."/>
            <person name="Klute M.J."/>
            <person name="Nakayama T."/>
            <person name="Obornik M."/>
            <person name="Reyes-Prieto A."/>
            <person name="Armbrust E.V."/>
            <person name="Aves S.J."/>
            <person name="Beiko R.G."/>
            <person name="Coutinho P."/>
            <person name="Dacks J.B."/>
            <person name="Durnford D.G."/>
            <person name="Fast N.M."/>
            <person name="Green B.R."/>
            <person name="Grisdale C.J."/>
            <person name="Hempel F."/>
            <person name="Henrissat B."/>
            <person name="Hoppner M.P."/>
            <person name="Ishida K."/>
            <person name="Kim E."/>
            <person name="Koreny L."/>
            <person name="Kroth P.G."/>
            <person name="Liu Y."/>
            <person name="Malik S.B."/>
            <person name="Maier U.G."/>
            <person name="McRose D."/>
            <person name="Mock T."/>
            <person name="Neilson J.A."/>
            <person name="Onodera N.T."/>
            <person name="Poole A.M."/>
            <person name="Pritham E.J."/>
            <person name="Richards T.A."/>
            <person name="Rocap G."/>
            <person name="Roy S.W."/>
            <person name="Sarai C."/>
            <person name="Schaack S."/>
            <person name="Shirato S."/>
            <person name="Slamovits C.H."/>
            <person name="Spencer D.F."/>
            <person name="Suzuki S."/>
            <person name="Worden A.Z."/>
            <person name="Zauner S."/>
            <person name="Barry K."/>
            <person name="Bell C."/>
            <person name="Bharti A.K."/>
            <person name="Crow J.A."/>
            <person name="Grimwood J."/>
            <person name="Kramer R."/>
            <person name="Lindquist E."/>
            <person name="Lucas S."/>
            <person name="Salamov A."/>
            <person name="McFadden G.I."/>
            <person name="Lane C.E."/>
            <person name="Keeling P.J."/>
            <person name="Gray M.W."/>
            <person name="Grigoriev I.V."/>
            <person name="Archibald J.M."/>
        </authorList>
    </citation>
    <scope>NUCLEOTIDE SEQUENCE</scope>
    <source>
        <strain evidence="2 4">CCMP2712</strain>
    </source>
</reference>
<name>L1JR05_GUITC</name>
<reference evidence="3" key="3">
    <citation type="submission" date="2016-03" db="UniProtKB">
        <authorList>
            <consortium name="EnsemblProtists"/>
        </authorList>
    </citation>
    <scope>IDENTIFICATION</scope>
</reference>
<feature type="region of interest" description="Disordered" evidence="1">
    <location>
        <begin position="19"/>
        <end position="55"/>
    </location>
</feature>
<accession>L1JR05</accession>
<sequence>MDHHHSKVNVREQTCSEWLEAEMISSEAETEDQRGERGERDGESRPEFMRQESYSTDDFTITADVVYIEPDRLAIEEHLHQAPIEQLNHPSTISHQFRRLPQVDHPHEVIYSEDMFADKKAGWEHKIVSEHAMEASLHDNSNGSTAQVGATRNHYYPSPIPKRKDILTVTAPDGVIMSKRANSTSPNHNFKIYGDYDLSPNESYVSSFHISPHVRRATRDIEDATKSPDRRIFDMVANHRGNLRPDAQRPSIVPPLMLDSIEKLS</sequence>